<feature type="domain" description="Carrier" evidence="6">
    <location>
        <begin position="565"/>
        <end position="640"/>
    </location>
</feature>
<proteinExistence type="predicted"/>
<dbReference type="InterPro" id="IPR020806">
    <property type="entry name" value="PKS_PP-bd"/>
</dbReference>
<dbReference type="Gene3D" id="3.90.1150.10">
    <property type="entry name" value="Aspartate Aminotransferase, domain 1"/>
    <property type="match status" value="1"/>
</dbReference>
<dbReference type="InterPro" id="IPR045851">
    <property type="entry name" value="AMP-bd_C_sf"/>
</dbReference>
<evidence type="ECO:0000259" key="6">
    <source>
        <dbReference type="PROSITE" id="PS50075"/>
    </source>
</evidence>
<dbReference type="EMBL" id="JAVDWO010000017">
    <property type="protein sequence ID" value="MDR7194623.1"/>
    <property type="molecule type" value="Genomic_DNA"/>
</dbReference>
<keyword evidence="2" id="KW-0596">Phosphopantetheine</keyword>
<dbReference type="InterPro" id="IPR010071">
    <property type="entry name" value="AA_adenyl_dom"/>
</dbReference>
<comment type="cofactor">
    <cofactor evidence="1">
        <name>pyridoxal 5'-phosphate</name>
        <dbReference type="ChEBI" id="CHEBI:597326"/>
    </cofactor>
</comment>
<keyword evidence="8" id="KW-1185">Reference proteome</keyword>
<dbReference type="PROSITE" id="PS00455">
    <property type="entry name" value="AMP_BINDING"/>
    <property type="match status" value="1"/>
</dbReference>
<organism evidence="7 8">
    <name type="scientific">Luteimonas terrae</name>
    <dbReference type="NCBI Taxonomy" id="1530191"/>
    <lineage>
        <taxon>Bacteria</taxon>
        <taxon>Pseudomonadati</taxon>
        <taxon>Pseudomonadota</taxon>
        <taxon>Gammaproteobacteria</taxon>
        <taxon>Lysobacterales</taxon>
        <taxon>Lysobacteraceae</taxon>
        <taxon>Luteimonas</taxon>
    </lineage>
</organism>
<evidence type="ECO:0000256" key="3">
    <source>
        <dbReference type="ARBA" id="ARBA00022553"/>
    </source>
</evidence>
<dbReference type="PROSITE" id="PS50075">
    <property type="entry name" value="CARRIER"/>
    <property type="match status" value="1"/>
</dbReference>
<evidence type="ECO:0000256" key="2">
    <source>
        <dbReference type="ARBA" id="ARBA00022450"/>
    </source>
</evidence>
<dbReference type="InterPro" id="IPR042099">
    <property type="entry name" value="ANL_N_sf"/>
</dbReference>
<dbReference type="InterPro" id="IPR015424">
    <property type="entry name" value="PyrdxlP-dep_Trfase"/>
</dbReference>
<dbReference type="InterPro" id="IPR000873">
    <property type="entry name" value="AMP-dep_synth/lig_dom"/>
</dbReference>
<dbReference type="InterPro" id="IPR006162">
    <property type="entry name" value="Ppantetheine_attach_site"/>
</dbReference>
<dbReference type="Pfam" id="PF00155">
    <property type="entry name" value="Aminotran_1_2"/>
    <property type="match status" value="1"/>
</dbReference>
<dbReference type="Pfam" id="PF13193">
    <property type="entry name" value="AMP-binding_C"/>
    <property type="match status" value="1"/>
</dbReference>
<dbReference type="Gene3D" id="1.10.1200.10">
    <property type="entry name" value="ACP-like"/>
    <property type="match status" value="1"/>
</dbReference>
<name>A0ABU1Y1B5_9GAMM</name>
<sequence>MQDALRPNNDQPALDPRQLHRMLVEWNATASPYDRSATVWSLVEAQLLAHPQRIAVIDGHTEIDAGRLLAESQAVATTLAARGVQPGALVGVCMGRSWRLVATMLGVMRAGCAYVPLDPAYPRERVRYMLDHAQAAAVVVDGQASTDLCAGVPVVVDVDALDALDARAGATRPPPSPDDLAYVIYTSGSTGHPKGVAVEHRNVVAMVHAMRQLLDDEELSGVLAAASICFDTSVMEILGTLSLGGTVVLADNALELPALPAAGRVRTTIMVPSSMHQLLAVGGLPRSVRCVVCGGDVLKRSLVTQLHAQPQRPRVLNLYGPTEDTVYSTATEVSADVQTITIGRPVANARAYILDETMRPVAVGVPGELHLAGDHLARGYLHDEARTRERFVEPDPGGPIADVRLYRTGDRCRWTEDGEIEFLGRIDQQVKLRGFRIELEEIETVLESMPGVDAAAAAVVDVGDGRRLLAAYVDSAAGTVSEAAVRDYAAHRMPKYMVPQVVVHLAEMPRLANGKLDRSRLPVPASRPLPALAGTADPHPERTASADAAGELQGLTDRPGEARHAALLSLVRREFARFLRLDDPGQVHPHHTLDALGLDSLDSVELGHRLSTVLGRALPASTLVEHPTADAVAAHLADVLGSGTDDARTSAAPVTAADTLGNFQMQIRAGHPPFLAARAAAWSATDKGALIMAFKGLLARSGREPYSKLVRTGSGHKGTVVDVHSGEAHEAIIWSTNLYLGLNRDRDVIAQAHAALERFGTGMGTSPTASGMTDLHLDFEKEFAALVGKPAGCLFSTGFTANLGVIAGLLGDKDVVVMDQLCHASIVDGARLSGARIRTFKHNDASDLQAVLEAEASPHRTTLVVLEGVYSMGEGTAPVRDIVQVAKRHGALVLVDEAHSFGFYGPRGAGICAEQGVTDQVDFIMTTLSKALGSLGGVIAASEAHVALLKTSARAYVFQATTTPADIAAALAALRRLREDDALRARLWDTTRYMRARFTEAGYDLGTGDGPIVTPHFSDSDTLYAIARGMHARGVHTTAVTYPIVERGRGRLRFICSAAHAREDVDRTLATLIDVQREVEQARRVAADASGALMDPSIPGTGPSGDGERRDGLRPLDTRAARADLDAWGSTFAHALGERLAEAQGPVPRLAVSIGLAGHDARLALRIDGHTVTTDALPAGDGMPACSLVLADDAAVAALCAFDVQGVLDACIRGGCALSGQIEPFVWFVARLAETQGVAAPRPAAAGVGAGTVHA</sequence>
<dbReference type="NCBIfam" id="TIGR01733">
    <property type="entry name" value="AA-adenyl-dom"/>
    <property type="match status" value="1"/>
</dbReference>
<evidence type="ECO:0000256" key="1">
    <source>
        <dbReference type="ARBA" id="ARBA00001933"/>
    </source>
</evidence>
<dbReference type="RefSeq" id="WP_310238179.1">
    <property type="nucleotide sequence ID" value="NZ_JAVDWO010000017.1"/>
</dbReference>
<dbReference type="Pfam" id="PF00550">
    <property type="entry name" value="PP-binding"/>
    <property type="match status" value="1"/>
</dbReference>
<protein>
    <submittedName>
        <fullName evidence="7">Amino acid adenylation domain-containing protein</fullName>
    </submittedName>
</protein>
<dbReference type="PANTHER" id="PTHR45527">
    <property type="entry name" value="NONRIBOSOMAL PEPTIDE SYNTHETASE"/>
    <property type="match status" value="1"/>
</dbReference>
<dbReference type="InterPro" id="IPR009081">
    <property type="entry name" value="PP-bd_ACP"/>
</dbReference>
<dbReference type="SUPFAM" id="SSF53383">
    <property type="entry name" value="PLP-dependent transferases"/>
    <property type="match status" value="1"/>
</dbReference>
<comment type="caution">
    <text evidence="7">The sequence shown here is derived from an EMBL/GenBank/DDBJ whole genome shotgun (WGS) entry which is preliminary data.</text>
</comment>
<evidence type="ECO:0000313" key="8">
    <source>
        <dbReference type="Proteomes" id="UP001256588"/>
    </source>
</evidence>
<evidence type="ECO:0000313" key="7">
    <source>
        <dbReference type="EMBL" id="MDR7194623.1"/>
    </source>
</evidence>
<dbReference type="Pfam" id="PF00501">
    <property type="entry name" value="AMP-binding"/>
    <property type="match status" value="1"/>
</dbReference>
<keyword evidence="4" id="KW-0663">Pyridoxal phosphate</keyword>
<dbReference type="InterPro" id="IPR036736">
    <property type="entry name" value="ACP-like_sf"/>
</dbReference>
<dbReference type="Proteomes" id="UP001256588">
    <property type="component" value="Unassembled WGS sequence"/>
</dbReference>
<feature type="region of interest" description="Disordered" evidence="5">
    <location>
        <begin position="1090"/>
        <end position="1113"/>
    </location>
</feature>
<keyword evidence="3" id="KW-0597">Phosphoprotein</keyword>
<evidence type="ECO:0000256" key="5">
    <source>
        <dbReference type="SAM" id="MobiDB-lite"/>
    </source>
</evidence>
<dbReference type="PROSITE" id="PS00012">
    <property type="entry name" value="PHOSPHOPANTETHEINE"/>
    <property type="match status" value="1"/>
</dbReference>
<evidence type="ECO:0000256" key="4">
    <source>
        <dbReference type="ARBA" id="ARBA00022898"/>
    </source>
</evidence>
<dbReference type="SUPFAM" id="SSF56801">
    <property type="entry name" value="Acetyl-CoA synthetase-like"/>
    <property type="match status" value="1"/>
</dbReference>
<dbReference type="PROSITE" id="PS00599">
    <property type="entry name" value="AA_TRANSFER_CLASS_2"/>
    <property type="match status" value="1"/>
</dbReference>
<dbReference type="InterPro" id="IPR015421">
    <property type="entry name" value="PyrdxlP-dep_Trfase_major"/>
</dbReference>
<dbReference type="InterPro" id="IPR020845">
    <property type="entry name" value="AMP-binding_CS"/>
</dbReference>
<dbReference type="InterPro" id="IPR004839">
    <property type="entry name" value="Aminotransferase_I/II_large"/>
</dbReference>
<dbReference type="Gene3D" id="3.40.640.10">
    <property type="entry name" value="Type I PLP-dependent aspartate aminotransferase-like (Major domain)"/>
    <property type="match status" value="1"/>
</dbReference>
<dbReference type="InterPro" id="IPR015422">
    <property type="entry name" value="PyrdxlP-dep_Trfase_small"/>
</dbReference>
<reference evidence="7 8" key="1">
    <citation type="submission" date="2023-07" db="EMBL/GenBank/DDBJ databases">
        <title>Sorghum-associated microbial communities from plants grown in Nebraska, USA.</title>
        <authorList>
            <person name="Schachtman D."/>
        </authorList>
    </citation>
    <scope>NUCLEOTIDE SEQUENCE [LARGE SCALE GENOMIC DNA]</scope>
    <source>
        <strain evidence="7 8">4099</strain>
    </source>
</reference>
<dbReference type="SUPFAM" id="SSF47336">
    <property type="entry name" value="ACP-like"/>
    <property type="match status" value="1"/>
</dbReference>
<feature type="region of interest" description="Disordered" evidence="5">
    <location>
        <begin position="517"/>
        <end position="546"/>
    </location>
</feature>
<dbReference type="Gene3D" id="3.40.50.12780">
    <property type="entry name" value="N-terminal domain of ligase-like"/>
    <property type="match status" value="1"/>
</dbReference>
<accession>A0ABU1Y1B5</accession>
<dbReference type="Gene3D" id="3.30.300.30">
    <property type="match status" value="1"/>
</dbReference>
<dbReference type="InterPro" id="IPR001917">
    <property type="entry name" value="Aminotrans_II_pyridoxalP_BS"/>
</dbReference>
<gene>
    <name evidence="7" type="ORF">J2W68_003371</name>
</gene>
<dbReference type="InterPro" id="IPR025110">
    <property type="entry name" value="AMP-bd_C"/>
</dbReference>
<dbReference type="SMART" id="SM00823">
    <property type="entry name" value="PKS_PP"/>
    <property type="match status" value="1"/>
</dbReference>
<dbReference type="PANTHER" id="PTHR45527:SF1">
    <property type="entry name" value="FATTY ACID SYNTHASE"/>
    <property type="match status" value="1"/>
</dbReference>